<evidence type="ECO:0000259" key="1">
    <source>
        <dbReference type="PROSITE" id="PS50878"/>
    </source>
</evidence>
<organism evidence="2 3">
    <name type="scientific">Odynerus spinipes</name>
    <dbReference type="NCBI Taxonomy" id="1348599"/>
    <lineage>
        <taxon>Eukaryota</taxon>
        <taxon>Metazoa</taxon>
        <taxon>Ecdysozoa</taxon>
        <taxon>Arthropoda</taxon>
        <taxon>Hexapoda</taxon>
        <taxon>Insecta</taxon>
        <taxon>Pterygota</taxon>
        <taxon>Neoptera</taxon>
        <taxon>Endopterygota</taxon>
        <taxon>Hymenoptera</taxon>
        <taxon>Apocrita</taxon>
        <taxon>Aculeata</taxon>
        <taxon>Vespoidea</taxon>
        <taxon>Vespidae</taxon>
        <taxon>Eumeninae</taxon>
        <taxon>Odynerus</taxon>
    </lineage>
</organism>
<dbReference type="EMBL" id="JAIFRP010000208">
    <property type="protein sequence ID" value="KAK2578626.1"/>
    <property type="molecule type" value="Genomic_DNA"/>
</dbReference>
<comment type="caution">
    <text evidence="2">The sequence shown here is derived from an EMBL/GenBank/DDBJ whole genome shotgun (WGS) entry which is preliminary data.</text>
</comment>
<dbReference type="InterPro" id="IPR000477">
    <property type="entry name" value="RT_dom"/>
</dbReference>
<dbReference type="SUPFAM" id="SSF56672">
    <property type="entry name" value="DNA/RNA polymerases"/>
    <property type="match status" value="1"/>
</dbReference>
<evidence type="ECO:0000313" key="3">
    <source>
        <dbReference type="Proteomes" id="UP001258017"/>
    </source>
</evidence>
<accession>A0AAD9VKZ8</accession>
<dbReference type="GO" id="GO:0071897">
    <property type="term" value="P:DNA biosynthetic process"/>
    <property type="evidence" value="ECO:0007669"/>
    <property type="project" value="UniProtKB-ARBA"/>
</dbReference>
<gene>
    <name evidence="2" type="ORF">KPH14_012613</name>
</gene>
<reference evidence="2" key="1">
    <citation type="submission" date="2021-08" db="EMBL/GenBank/DDBJ databases">
        <authorList>
            <person name="Misof B."/>
            <person name="Oliver O."/>
            <person name="Podsiadlowski L."/>
            <person name="Donath A."/>
            <person name="Peters R."/>
            <person name="Mayer C."/>
            <person name="Rust J."/>
            <person name="Gunkel S."/>
            <person name="Lesny P."/>
            <person name="Martin S."/>
            <person name="Oeyen J.P."/>
            <person name="Petersen M."/>
            <person name="Panagiotis P."/>
            <person name="Wilbrandt J."/>
            <person name="Tanja T."/>
        </authorList>
    </citation>
    <scope>NUCLEOTIDE SEQUENCE</scope>
    <source>
        <strain evidence="2">GBR_01_08_01A</strain>
        <tissue evidence="2">Thorax + abdomen</tissue>
    </source>
</reference>
<dbReference type="PANTHER" id="PTHR19446">
    <property type="entry name" value="REVERSE TRANSCRIPTASES"/>
    <property type="match status" value="1"/>
</dbReference>
<dbReference type="Pfam" id="PF00078">
    <property type="entry name" value="RVT_1"/>
    <property type="match status" value="1"/>
</dbReference>
<sequence>MRVKKAPGPDHITVPMLKNSCHKIICQLYYFFKYAFTSSYFPSPCKEAKVIPILKPGKFSTDPSSFRPITLLPIVGKIFERVILFNIENYIEKKNIWINQQFGFRANHSTIHQVARITQHITHSFNVRRDTVMILLDLSKAFDTVWHKALLFKLSRMGIPYTTLRLLKSYLEERTCYVLFNSHKSIIYNTSTGGPPS</sequence>
<feature type="domain" description="Reverse transcriptase" evidence="1">
    <location>
        <begin position="34"/>
        <end position="197"/>
    </location>
</feature>
<dbReference type="Proteomes" id="UP001258017">
    <property type="component" value="Unassembled WGS sequence"/>
</dbReference>
<dbReference type="CDD" id="cd01650">
    <property type="entry name" value="RT_nLTR_like"/>
    <property type="match status" value="1"/>
</dbReference>
<reference evidence="2" key="2">
    <citation type="journal article" date="2023" name="Commun. Biol.">
        <title>Intrasexual cuticular hydrocarbon dimorphism in a wasp sheds light on hydrocarbon biosynthesis genes in Hymenoptera.</title>
        <authorList>
            <person name="Moris V.C."/>
            <person name="Podsiadlowski L."/>
            <person name="Martin S."/>
            <person name="Oeyen J.P."/>
            <person name="Donath A."/>
            <person name="Petersen M."/>
            <person name="Wilbrandt J."/>
            <person name="Misof B."/>
            <person name="Liedtke D."/>
            <person name="Thamm M."/>
            <person name="Scheiner R."/>
            <person name="Schmitt T."/>
            <person name="Niehuis O."/>
        </authorList>
    </citation>
    <scope>NUCLEOTIDE SEQUENCE</scope>
    <source>
        <strain evidence="2">GBR_01_08_01A</strain>
    </source>
</reference>
<name>A0AAD9VKZ8_9HYME</name>
<evidence type="ECO:0000313" key="2">
    <source>
        <dbReference type="EMBL" id="KAK2578626.1"/>
    </source>
</evidence>
<protein>
    <recommendedName>
        <fullName evidence="1">Reverse transcriptase domain-containing protein</fullName>
    </recommendedName>
</protein>
<dbReference type="AlphaFoldDB" id="A0AAD9VKZ8"/>
<dbReference type="InterPro" id="IPR043502">
    <property type="entry name" value="DNA/RNA_pol_sf"/>
</dbReference>
<dbReference type="PROSITE" id="PS50878">
    <property type="entry name" value="RT_POL"/>
    <property type="match status" value="1"/>
</dbReference>
<keyword evidence="3" id="KW-1185">Reference proteome</keyword>
<proteinExistence type="predicted"/>